<evidence type="ECO:0000313" key="11">
    <source>
        <dbReference type="Proteomes" id="UP000319010"/>
    </source>
</evidence>
<keyword evidence="6" id="KW-0347">Helicase</keyword>
<name>A0A508A0X9_9ACTO</name>
<dbReference type="AlphaFoldDB" id="A0A508A0X9"/>
<feature type="domain" description="HD Cas3-type" evidence="9">
    <location>
        <begin position="723"/>
        <end position="920"/>
    </location>
</feature>
<keyword evidence="7" id="KW-0067">ATP-binding</keyword>
<dbReference type="Pfam" id="PF22590">
    <property type="entry name" value="Cas3-like_C_2"/>
    <property type="match status" value="1"/>
</dbReference>
<dbReference type="GO" id="GO:0004386">
    <property type="term" value="F:helicase activity"/>
    <property type="evidence" value="ECO:0007669"/>
    <property type="project" value="UniProtKB-KW"/>
</dbReference>
<evidence type="ECO:0000313" key="10">
    <source>
        <dbReference type="EMBL" id="TQD42481.1"/>
    </source>
</evidence>
<evidence type="ECO:0000256" key="5">
    <source>
        <dbReference type="ARBA" id="ARBA00022801"/>
    </source>
</evidence>
<keyword evidence="10" id="KW-0255">Endonuclease</keyword>
<keyword evidence="5" id="KW-0378">Hydrolase</keyword>
<dbReference type="InterPro" id="IPR054712">
    <property type="entry name" value="Cas3-like_dom"/>
</dbReference>
<dbReference type="NCBIfam" id="TIGR02621">
    <property type="entry name" value="cas3_GSU0051"/>
    <property type="match status" value="1"/>
</dbReference>
<dbReference type="GO" id="GO:0005524">
    <property type="term" value="F:ATP binding"/>
    <property type="evidence" value="ECO:0007669"/>
    <property type="project" value="UniProtKB-KW"/>
</dbReference>
<dbReference type="GO" id="GO:0051607">
    <property type="term" value="P:defense response to virus"/>
    <property type="evidence" value="ECO:0007669"/>
    <property type="project" value="UniProtKB-KW"/>
</dbReference>
<keyword evidence="8" id="KW-0051">Antiviral defense</keyword>
<protein>
    <submittedName>
        <fullName evidence="10">Type I-U CRISPR-associated helicase/endonuclease Cas3</fullName>
    </submittedName>
</protein>
<comment type="caution">
    <text evidence="10">The sequence shown here is derived from an EMBL/GenBank/DDBJ whole genome shotgun (WGS) entry which is preliminary data.</text>
</comment>
<dbReference type="Proteomes" id="UP000319010">
    <property type="component" value="Unassembled WGS sequence"/>
</dbReference>
<comment type="similarity">
    <text evidence="1">In the N-terminal section; belongs to the CRISPR-associated nuclease Cas3-HD family.</text>
</comment>
<dbReference type="GO" id="GO:0016787">
    <property type="term" value="F:hydrolase activity"/>
    <property type="evidence" value="ECO:0007669"/>
    <property type="project" value="UniProtKB-KW"/>
</dbReference>
<evidence type="ECO:0000256" key="2">
    <source>
        <dbReference type="ARBA" id="ARBA00009046"/>
    </source>
</evidence>
<evidence type="ECO:0000256" key="3">
    <source>
        <dbReference type="ARBA" id="ARBA00022723"/>
    </source>
</evidence>
<keyword evidence="10" id="KW-0540">Nuclease</keyword>
<evidence type="ECO:0000259" key="9">
    <source>
        <dbReference type="PROSITE" id="PS51643"/>
    </source>
</evidence>
<evidence type="ECO:0000256" key="6">
    <source>
        <dbReference type="ARBA" id="ARBA00022806"/>
    </source>
</evidence>
<accession>A0A508A0X9</accession>
<dbReference type="GO" id="GO:0004519">
    <property type="term" value="F:endonuclease activity"/>
    <property type="evidence" value="ECO:0007669"/>
    <property type="project" value="UniProtKB-KW"/>
</dbReference>
<organism evidence="10 11">
    <name type="scientific">Actinomyces johnsonii</name>
    <dbReference type="NCBI Taxonomy" id="544581"/>
    <lineage>
        <taxon>Bacteria</taxon>
        <taxon>Bacillati</taxon>
        <taxon>Actinomycetota</taxon>
        <taxon>Actinomycetes</taxon>
        <taxon>Actinomycetales</taxon>
        <taxon>Actinomycetaceae</taxon>
        <taxon>Actinomyces</taxon>
    </lineage>
</organism>
<dbReference type="InterPro" id="IPR027417">
    <property type="entry name" value="P-loop_NTPase"/>
</dbReference>
<dbReference type="RefSeq" id="WP_141424677.1">
    <property type="nucleotide sequence ID" value="NZ_JASPFB010000004.1"/>
</dbReference>
<dbReference type="EMBL" id="VICB01000014">
    <property type="protein sequence ID" value="TQD42481.1"/>
    <property type="molecule type" value="Genomic_DNA"/>
</dbReference>
<dbReference type="InterPro" id="IPR013444">
    <property type="entry name" value="Helicase_Cas3_CRISPR-ass_Anaes"/>
</dbReference>
<dbReference type="Gene3D" id="1.10.3210.30">
    <property type="match status" value="1"/>
</dbReference>
<dbReference type="SUPFAM" id="SSF52540">
    <property type="entry name" value="P-loop containing nucleoside triphosphate hydrolases"/>
    <property type="match status" value="1"/>
</dbReference>
<sequence length="930" mass="101879">MNRLDFTDFFREITGHEPRDYQVRLAERLASGEPPSHLSVPTGMGKTLAVLLGWLYALAQDAEQASRRRRRRVVPLRLHLVVDRRAVVDDSFEAALKIKEALGEGAGDRSVARQVAEVLRSAFAIPAEAEVLEVRRLRGGLADADRDLTEHTRYPSRPAIIVGTLDMTVSRLLFRGYQLSPYRRSIDAALTGMDAFWVLDEAHLSGQALTTLSVLRSEENRLEDRCGGSVPGLQIMPMTATPMTLPTLHREADQEPTPGLSLDWEEECRLDPQLAARRAHRDSVPVDVHCVNGKAAAALTEQACTRMKELSQGESLVVFCNTLDTVKKVVAGLKKEIRNLGDQAPRLDVMVGGMPARRSEDAVKRLSPYRTGAEGRQDAQATVVVATSTLEVGADLDFTHLLTEGCQAGSLVQRLGRVNRVGARSDGSVAIVHSTTSKDPIHGGAADAVVDLIDGATTLGEVVKRLDEVDGREELVNATQVPVVIPPNVFAAYLRTMGSRNDAPVHPWIRRLADPRPDAFIVFRTSVGDLAGVSPEALQEDLTRWRPDLRAEAWSVPLSDARDVSSQALKKQALVIIDPTTEDAPRIFEAGVSLPDLVPGQIIVMAPGKDSNPYGLEGAGRDYSGQHVMPGATAEEVSKELVSLATGTDQGPGWRQAAILTDLSGGDVRTDDPYADLLEEAALLAVPPGWQIDDDVVGADSRHPWLRLRLVEAATERPASTEDDADERTLCGHGDQVGERAGQWARAIGLPENLVEDLVTAGRHHDDGKADPRMQAALGAAVDECGFLLLEDPGQRKRRTPLSKSRLPRRYWNRFMRMAGVPSGWRHEAASADLLEEQLDRGEQTAHDPDLVMHLVLSHHGRFRGPGPVCLPEHGTTPRHQNPNDPSWAEAISRFHRLNDRYGPYTLALIETILRLADWDVSQELEQNHE</sequence>
<dbReference type="Gene3D" id="3.40.50.300">
    <property type="entry name" value="P-loop containing nucleotide triphosphate hydrolases"/>
    <property type="match status" value="2"/>
</dbReference>
<gene>
    <name evidence="10" type="primary">cas3u</name>
    <name evidence="10" type="ORF">FK256_10160</name>
</gene>
<evidence type="ECO:0000256" key="1">
    <source>
        <dbReference type="ARBA" id="ARBA00006847"/>
    </source>
</evidence>
<keyword evidence="3" id="KW-0479">Metal-binding</keyword>
<keyword evidence="4" id="KW-0547">Nucleotide-binding</keyword>
<proteinExistence type="inferred from homology"/>
<dbReference type="InterPro" id="IPR006483">
    <property type="entry name" value="CRISPR-assoc_Cas3_HD"/>
</dbReference>
<reference evidence="10 11" key="1">
    <citation type="submission" date="2019-06" db="EMBL/GenBank/DDBJ databases">
        <title>Draft genome sequence of Actinomyces johnsonii CCUG 34287T.</title>
        <authorList>
            <person name="Salva-Serra F."/>
            <person name="Cardew S."/>
            <person name="Moore E."/>
        </authorList>
    </citation>
    <scope>NUCLEOTIDE SEQUENCE [LARGE SCALE GENOMIC DNA]</scope>
    <source>
        <strain evidence="10 11">CCUG 34287</strain>
    </source>
</reference>
<evidence type="ECO:0000256" key="7">
    <source>
        <dbReference type="ARBA" id="ARBA00022840"/>
    </source>
</evidence>
<dbReference type="InterPro" id="IPR038257">
    <property type="entry name" value="CRISPR-assoc_Cas3_HD_sf"/>
</dbReference>
<dbReference type="GO" id="GO:0046872">
    <property type="term" value="F:metal ion binding"/>
    <property type="evidence" value="ECO:0007669"/>
    <property type="project" value="UniProtKB-KW"/>
</dbReference>
<comment type="similarity">
    <text evidence="2">In the central section; belongs to the CRISPR-associated helicase Cas3 family.</text>
</comment>
<dbReference type="PROSITE" id="PS51643">
    <property type="entry name" value="HD_CAS3"/>
    <property type="match status" value="1"/>
</dbReference>
<evidence type="ECO:0000256" key="8">
    <source>
        <dbReference type="ARBA" id="ARBA00023118"/>
    </source>
</evidence>
<evidence type="ECO:0000256" key="4">
    <source>
        <dbReference type="ARBA" id="ARBA00022741"/>
    </source>
</evidence>